<accession>A0ABW4QA44</accession>
<keyword evidence="2" id="KW-1185">Reference proteome</keyword>
<organism evidence="1 2">
    <name type="scientific">Arthrobacter flavus</name>
    <dbReference type="NCBI Taxonomy" id="95172"/>
    <lineage>
        <taxon>Bacteria</taxon>
        <taxon>Bacillati</taxon>
        <taxon>Actinomycetota</taxon>
        <taxon>Actinomycetes</taxon>
        <taxon>Micrococcales</taxon>
        <taxon>Micrococcaceae</taxon>
        <taxon>Arthrobacter</taxon>
    </lineage>
</organism>
<dbReference type="RefSeq" id="WP_343882267.1">
    <property type="nucleotide sequence ID" value="NZ_BAAAIJ010000063.1"/>
</dbReference>
<dbReference type="EMBL" id="JBHUGA010000058">
    <property type="protein sequence ID" value="MFD1847583.1"/>
    <property type="molecule type" value="Genomic_DNA"/>
</dbReference>
<reference evidence="2" key="1">
    <citation type="journal article" date="2019" name="Int. J. Syst. Evol. Microbiol.">
        <title>The Global Catalogue of Microorganisms (GCM) 10K type strain sequencing project: providing services to taxonomists for standard genome sequencing and annotation.</title>
        <authorList>
            <consortium name="The Broad Institute Genomics Platform"/>
            <consortium name="The Broad Institute Genome Sequencing Center for Infectious Disease"/>
            <person name="Wu L."/>
            <person name="Ma J."/>
        </authorList>
    </citation>
    <scope>NUCLEOTIDE SEQUENCE [LARGE SCALE GENOMIC DNA]</scope>
    <source>
        <strain evidence="2">JCM 11496</strain>
    </source>
</reference>
<dbReference type="InterPro" id="IPR046288">
    <property type="entry name" value="DUF6325"/>
</dbReference>
<dbReference type="Proteomes" id="UP001597307">
    <property type="component" value="Unassembled WGS sequence"/>
</dbReference>
<evidence type="ECO:0000313" key="1">
    <source>
        <dbReference type="EMBL" id="MFD1847583.1"/>
    </source>
</evidence>
<dbReference type="Pfam" id="PF19850">
    <property type="entry name" value="DUF6325"/>
    <property type="match status" value="1"/>
</dbReference>
<comment type="caution">
    <text evidence="1">The sequence shown here is derived from an EMBL/GenBank/DDBJ whole genome shotgun (WGS) entry which is preliminary data.</text>
</comment>
<gene>
    <name evidence="1" type="ORF">ACFSFX_13395</name>
</gene>
<evidence type="ECO:0000313" key="2">
    <source>
        <dbReference type="Proteomes" id="UP001597307"/>
    </source>
</evidence>
<name>A0ABW4QA44_9MICC</name>
<protein>
    <submittedName>
        <fullName evidence="1">DUF6325 family protein</fullName>
    </submittedName>
</protein>
<proteinExistence type="predicted"/>
<sequence>MTTPTDVLGPIDFVLLEFPKDRLTGETSAAIKDLVENGTIRIYDLMVISKDEDGSVTELDLATAAPGTAGFDFFAGARSHLLDENDLRQAAETLKPNTVAALIVFENSWAVPFVAAARNSGGELIASTRIPAADLMATLESLDHTTSAGA</sequence>